<keyword evidence="3" id="KW-1185">Reference proteome</keyword>
<dbReference type="Proteomes" id="UP001293254">
    <property type="component" value="Unassembled WGS sequence"/>
</dbReference>
<accession>A0AAE2CQM4</accession>
<dbReference type="AlphaFoldDB" id="A0AAE2CQM4"/>
<gene>
    <name evidence="2" type="ORF">Salat_0854100</name>
</gene>
<reference evidence="2" key="2">
    <citation type="journal article" date="2024" name="Plant">
        <title>Genomic evolution and insights into agronomic trait innovations of Sesamum species.</title>
        <authorList>
            <person name="Miao H."/>
            <person name="Wang L."/>
            <person name="Qu L."/>
            <person name="Liu H."/>
            <person name="Sun Y."/>
            <person name="Le M."/>
            <person name="Wang Q."/>
            <person name="Wei S."/>
            <person name="Zheng Y."/>
            <person name="Lin W."/>
            <person name="Duan Y."/>
            <person name="Cao H."/>
            <person name="Xiong S."/>
            <person name="Wang X."/>
            <person name="Wei L."/>
            <person name="Li C."/>
            <person name="Ma Q."/>
            <person name="Ju M."/>
            <person name="Zhao R."/>
            <person name="Li G."/>
            <person name="Mu C."/>
            <person name="Tian Q."/>
            <person name="Mei H."/>
            <person name="Zhang T."/>
            <person name="Gao T."/>
            <person name="Zhang H."/>
        </authorList>
    </citation>
    <scope>NUCLEOTIDE SEQUENCE</scope>
    <source>
        <strain evidence="2">3651</strain>
    </source>
</reference>
<evidence type="ECO:0000256" key="1">
    <source>
        <dbReference type="SAM" id="MobiDB-lite"/>
    </source>
</evidence>
<name>A0AAE2CQM4_9LAMI</name>
<feature type="region of interest" description="Disordered" evidence="1">
    <location>
        <begin position="1"/>
        <end position="42"/>
    </location>
</feature>
<proteinExistence type="predicted"/>
<reference evidence="2" key="1">
    <citation type="submission" date="2020-06" db="EMBL/GenBank/DDBJ databases">
        <authorList>
            <person name="Li T."/>
            <person name="Hu X."/>
            <person name="Zhang T."/>
            <person name="Song X."/>
            <person name="Zhang H."/>
            <person name="Dai N."/>
            <person name="Sheng W."/>
            <person name="Hou X."/>
            <person name="Wei L."/>
        </authorList>
    </citation>
    <scope>NUCLEOTIDE SEQUENCE</scope>
    <source>
        <strain evidence="2">3651</strain>
        <tissue evidence="2">Leaf</tissue>
    </source>
</reference>
<organism evidence="2 3">
    <name type="scientific">Sesamum alatum</name>
    <dbReference type="NCBI Taxonomy" id="300844"/>
    <lineage>
        <taxon>Eukaryota</taxon>
        <taxon>Viridiplantae</taxon>
        <taxon>Streptophyta</taxon>
        <taxon>Embryophyta</taxon>
        <taxon>Tracheophyta</taxon>
        <taxon>Spermatophyta</taxon>
        <taxon>Magnoliopsida</taxon>
        <taxon>eudicotyledons</taxon>
        <taxon>Gunneridae</taxon>
        <taxon>Pentapetalae</taxon>
        <taxon>asterids</taxon>
        <taxon>lamiids</taxon>
        <taxon>Lamiales</taxon>
        <taxon>Pedaliaceae</taxon>
        <taxon>Sesamum</taxon>
    </lineage>
</organism>
<sequence length="109" mass="12266">VQNSGRGSNLHVPLSQLATKMKTPPLAGRKRKATVISSSQPSCTKTSFNTRTSFILPAFAPKRSYHSFNKSCRFILTATTTLISWRSICTIKLLERDRSLHTKENKEQE</sequence>
<comment type="caution">
    <text evidence="2">The sequence shown here is derived from an EMBL/GenBank/DDBJ whole genome shotgun (WGS) entry which is preliminary data.</text>
</comment>
<feature type="non-terminal residue" evidence="2">
    <location>
        <position position="1"/>
    </location>
</feature>
<evidence type="ECO:0000313" key="3">
    <source>
        <dbReference type="Proteomes" id="UP001293254"/>
    </source>
</evidence>
<dbReference type="EMBL" id="JACGWO010000003">
    <property type="protein sequence ID" value="KAK4430922.1"/>
    <property type="molecule type" value="Genomic_DNA"/>
</dbReference>
<evidence type="ECO:0000313" key="2">
    <source>
        <dbReference type="EMBL" id="KAK4430922.1"/>
    </source>
</evidence>
<protein>
    <submittedName>
        <fullName evidence="2">Uncharacterized protein</fullName>
    </submittedName>
</protein>